<dbReference type="AlphaFoldDB" id="A0A6I5NJ93"/>
<protein>
    <submittedName>
        <fullName evidence="2">Fic family protein</fullName>
    </submittedName>
</protein>
<organism evidence="2 3">
    <name type="scientific">Bifidobacterium choloepi</name>
    <dbReference type="NCBI Taxonomy" id="2614131"/>
    <lineage>
        <taxon>Bacteria</taxon>
        <taxon>Bacillati</taxon>
        <taxon>Actinomycetota</taxon>
        <taxon>Actinomycetes</taxon>
        <taxon>Bifidobacteriales</taxon>
        <taxon>Bifidobacteriaceae</taxon>
        <taxon>Bifidobacterium</taxon>
    </lineage>
</organism>
<proteinExistence type="predicted"/>
<dbReference type="EMBL" id="VYSG01000003">
    <property type="protein sequence ID" value="NEG70453.1"/>
    <property type="molecule type" value="Genomic_DNA"/>
</dbReference>
<sequence length="228" mass="25388">MNATDADQQAAIELAKRLEIDLMWKTANIEVDGITFPDTATIVEGRAPANMSVDDIVVVNNIKHAWQFLFDNVRYPLDWSYVSEYNRTLGEGLIRDAGALRTIDVRIGGTDWIPVIPTLETSHDLIEDLNLSVEDPVDRAIGAMCAIMRGQWFVDGNKRTALMAANHILIHEGIGIFSVPPAGKPEFLTLLLTYYETGDATALAEWCREYAVDYLPGGLSLHQQKTRK</sequence>
<feature type="domain" description="Fido" evidence="1">
    <location>
        <begin position="77"/>
        <end position="209"/>
    </location>
</feature>
<dbReference type="Pfam" id="PF02661">
    <property type="entry name" value="Fic"/>
    <property type="match status" value="1"/>
</dbReference>
<dbReference type="Proteomes" id="UP000469292">
    <property type="component" value="Unassembled WGS sequence"/>
</dbReference>
<comment type="caution">
    <text evidence="2">The sequence shown here is derived from an EMBL/GenBank/DDBJ whole genome shotgun (WGS) entry which is preliminary data.</text>
</comment>
<accession>A0A6I5NJ93</accession>
<dbReference type="InterPro" id="IPR003812">
    <property type="entry name" value="Fido"/>
</dbReference>
<dbReference type="InterPro" id="IPR036597">
    <property type="entry name" value="Fido-like_dom_sf"/>
</dbReference>
<name>A0A6I5NJ93_9BIFI</name>
<evidence type="ECO:0000313" key="2">
    <source>
        <dbReference type="EMBL" id="NEG70453.1"/>
    </source>
</evidence>
<keyword evidence="3" id="KW-1185">Reference proteome</keyword>
<dbReference type="SUPFAM" id="SSF140931">
    <property type="entry name" value="Fic-like"/>
    <property type="match status" value="1"/>
</dbReference>
<evidence type="ECO:0000259" key="1">
    <source>
        <dbReference type="PROSITE" id="PS51459"/>
    </source>
</evidence>
<reference evidence="2 3" key="1">
    <citation type="submission" date="2019-09" db="EMBL/GenBank/DDBJ databases">
        <title>Phylogenetic characterization of a novel taxon of the genus Bifidobacterium: Bifidobacterium choloepi sp. nov.</title>
        <authorList>
            <person name="Modesto M."/>
            <person name="Satti M."/>
        </authorList>
    </citation>
    <scope>NUCLEOTIDE SEQUENCE [LARGE SCALE GENOMIC DNA]</scope>
    <source>
        <strain evidence="2 3">BRDM6</strain>
    </source>
</reference>
<dbReference type="Gene3D" id="1.10.3290.10">
    <property type="entry name" value="Fido-like domain"/>
    <property type="match status" value="1"/>
</dbReference>
<dbReference type="PROSITE" id="PS51459">
    <property type="entry name" value="FIDO"/>
    <property type="match status" value="1"/>
</dbReference>
<gene>
    <name evidence="2" type="ORF">F6S87_07565</name>
</gene>
<evidence type="ECO:0000313" key="3">
    <source>
        <dbReference type="Proteomes" id="UP000469292"/>
    </source>
</evidence>